<organism evidence="2 3">
    <name type="scientific">Paracoccidioides brasiliensis</name>
    <dbReference type="NCBI Taxonomy" id="121759"/>
    <lineage>
        <taxon>Eukaryota</taxon>
        <taxon>Fungi</taxon>
        <taxon>Dikarya</taxon>
        <taxon>Ascomycota</taxon>
        <taxon>Pezizomycotina</taxon>
        <taxon>Eurotiomycetes</taxon>
        <taxon>Eurotiomycetidae</taxon>
        <taxon>Onygenales</taxon>
        <taxon>Ajellomycetaceae</taxon>
        <taxon>Paracoccidioides</taxon>
    </lineage>
</organism>
<dbReference type="VEuPathDB" id="FungiDB:PABG_02341"/>
<dbReference type="PANTHER" id="PTHR34598:SF1">
    <property type="entry name" value="PUTATIVE (AFU_ORTHOLOGUE AFUA_3G13140)-RELATED"/>
    <property type="match status" value="1"/>
</dbReference>
<evidence type="ECO:0000256" key="1">
    <source>
        <dbReference type="ARBA" id="ARBA00023604"/>
    </source>
</evidence>
<evidence type="ECO:0008006" key="4">
    <source>
        <dbReference type="Google" id="ProtNLM"/>
    </source>
</evidence>
<dbReference type="NCBIfam" id="NF041278">
    <property type="entry name" value="CmcJ_NvfI_EfuI"/>
    <property type="match status" value="1"/>
</dbReference>
<name>A0A1D2JP89_PARBR</name>
<dbReference type="GO" id="GO:0016491">
    <property type="term" value="F:oxidoreductase activity"/>
    <property type="evidence" value="ECO:0007669"/>
    <property type="project" value="InterPro"/>
</dbReference>
<dbReference type="EMBL" id="LZYO01000010">
    <property type="protein sequence ID" value="ODH44985.1"/>
    <property type="molecule type" value="Genomic_DNA"/>
</dbReference>
<comment type="caution">
    <text evidence="2">The sequence shown here is derived from an EMBL/GenBank/DDBJ whole genome shotgun (WGS) entry which is preliminary data.</text>
</comment>
<dbReference type="PANTHER" id="PTHR34598">
    <property type="entry name" value="BLL6449 PROTEIN"/>
    <property type="match status" value="1"/>
</dbReference>
<evidence type="ECO:0000313" key="3">
    <source>
        <dbReference type="Proteomes" id="UP000242814"/>
    </source>
</evidence>
<comment type="similarity">
    <text evidence="1">Belongs to the asaB hydroxylase/desaturase family.</text>
</comment>
<accession>A0A1D2JP89</accession>
<evidence type="ECO:0000313" key="2">
    <source>
        <dbReference type="EMBL" id="ODH44985.1"/>
    </source>
</evidence>
<dbReference type="AlphaFoldDB" id="A0A1D2JP89"/>
<sequence length="154" mass="17535">MVQFCRESCSSRPENQVTLDHDAFQVFQIIPSAAEPSFSDEENVKSVYYPEVEKLILEKVPGAHRVFIFDHTIRRTHPGAERAPVFRAHIDQTPAVAVERVGHYLPEEAEQSLSAHYRITNVWRVLNELVQVTPLTFAAATSVRDEDIVGIEHR</sequence>
<dbReference type="Proteomes" id="UP000242814">
    <property type="component" value="Unassembled WGS sequence"/>
</dbReference>
<protein>
    <recommendedName>
        <fullName evidence="4">TauD/TfdA-like domain-containing protein</fullName>
    </recommendedName>
</protein>
<dbReference type="VEuPathDB" id="FungiDB:PADG_00801"/>
<gene>
    <name evidence="2" type="ORF">ACO22_00536</name>
</gene>
<reference evidence="2 3" key="1">
    <citation type="submission" date="2016-06" db="EMBL/GenBank/DDBJ databases">
        <authorList>
            <person name="Kjaerup R.B."/>
            <person name="Dalgaard T.S."/>
            <person name="Juul-Madsen H.R."/>
        </authorList>
    </citation>
    <scope>NUCLEOTIDE SEQUENCE [LARGE SCALE GENOMIC DNA]</scope>
    <source>
        <strain evidence="2 3">Pb300</strain>
    </source>
</reference>
<proteinExistence type="inferred from homology"/>
<dbReference type="InterPro" id="IPR044053">
    <property type="entry name" value="AsaB-like"/>
</dbReference>